<sequence length="137" mass="15513">MKINKVIEIENNNISRSIVRLNNALIDRNKNCDVLFYRRNPVKLINKRNDQWSIAFAYGSPGITGLTKNAIGIDYDTADALGISFKNTEVDIKIKKANSLDLWLWYLNHPDNSIAFNTKVTLVALILGFISLLVSFI</sequence>
<dbReference type="RefSeq" id="WP_045152782.1">
    <property type="nucleotide sequence ID" value="NZ_JZSW01000007.1"/>
</dbReference>
<evidence type="ECO:0000313" key="2">
    <source>
        <dbReference type="EMBL" id="PSX03983.1"/>
    </source>
</evidence>
<keyword evidence="3" id="KW-1185">Reference proteome</keyword>
<accession>A0ABX5GZ04</accession>
<evidence type="ECO:0000313" key="3">
    <source>
        <dbReference type="Proteomes" id="UP000240989"/>
    </source>
</evidence>
<reference evidence="2 3" key="1">
    <citation type="submission" date="2018-01" db="EMBL/GenBank/DDBJ databases">
        <title>Whole genome sequencing of Histamine producing bacteria.</title>
        <authorList>
            <person name="Butler K."/>
        </authorList>
    </citation>
    <scope>NUCLEOTIDE SEQUENCE [LARGE SCALE GENOMIC DNA]</scope>
    <source>
        <strain evidence="2 3">A6-1</strain>
    </source>
</reference>
<feature type="transmembrane region" description="Helical" evidence="1">
    <location>
        <begin position="114"/>
        <end position="136"/>
    </location>
</feature>
<keyword evidence="1" id="KW-1133">Transmembrane helix</keyword>
<name>A0ABX5GZ04_PHOAN</name>
<protein>
    <submittedName>
        <fullName evidence="2">Uncharacterized protein</fullName>
    </submittedName>
</protein>
<keyword evidence="1" id="KW-0472">Membrane</keyword>
<dbReference type="Proteomes" id="UP000240989">
    <property type="component" value="Unassembled WGS sequence"/>
</dbReference>
<evidence type="ECO:0000256" key="1">
    <source>
        <dbReference type="SAM" id="Phobius"/>
    </source>
</evidence>
<keyword evidence="1" id="KW-0812">Transmembrane</keyword>
<comment type="caution">
    <text evidence="2">The sequence shown here is derived from an EMBL/GenBank/DDBJ whole genome shotgun (WGS) entry which is preliminary data.</text>
</comment>
<dbReference type="EMBL" id="PYOU01000027">
    <property type="protein sequence ID" value="PSX03983.1"/>
    <property type="molecule type" value="Genomic_DNA"/>
</dbReference>
<organism evidence="2 3">
    <name type="scientific">Photobacterium angustum</name>
    <dbReference type="NCBI Taxonomy" id="661"/>
    <lineage>
        <taxon>Bacteria</taxon>
        <taxon>Pseudomonadati</taxon>
        <taxon>Pseudomonadota</taxon>
        <taxon>Gammaproteobacteria</taxon>
        <taxon>Vibrionales</taxon>
        <taxon>Vibrionaceae</taxon>
        <taxon>Photobacterium</taxon>
    </lineage>
</organism>
<proteinExistence type="predicted"/>
<gene>
    <name evidence="2" type="ORF">C0W27_21045</name>
</gene>